<proteinExistence type="predicted"/>
<dbReference type="EMBL" id="JAUTXU010000178">
    <property type="protein sequence ID" value="KAK3700975.1"/>
    <property type="molecule type" value="Genomic_DNA"/>
</dbReference>
<comment type="caution">
    <text evidence="1">The sequence shown here is derived from an EMBL/GenBank/DDBJ whole genome shotgun (WGS) entry which is preliminary data.</text>
</comment>
<sequence length="156" mass="17990">MYDQYLDAFEEILVLCTYIMNNDDADRRLFSVSLDEGLLNPLWFVVTHCRDGRMRHQALDSMQRLPAHEGIWHVEALTRAAQLCVAYEERGKIRGQEYVSHDQIPEHGRVHCSGFDGQDISSPKHALKVHMRVRPNGMDGEWEEVEETILVSTNPV</sequence>
<evidence type="ECO:0000313" key="2">
    <source>
        <dbReference type="Proteomes" id="UP001281147"/>
    </source>
</evidence>
<evidence type="ECO:0000313" key="1">
    <source>
        <dbReference type="EMBL" id="KAK3700975.1"/>
    </source>
</evidence>
<keyword evidence="2" id="KW-1185">Reference proteome</keyword>
<name>A0ACC3MQ61_9PEZI</name>
<dbReference type="Proteomes" id="UP001281147">
    <property type="component" value="Unassembled WGS sequence"/>
</dbReference>
<accession>A0ACC3MQ61</accession>
<gene>
    <name evidence="1" type="ORF">LTR37_015681</name>
</gene>
<protein>
    <submittedName>
        <fullName evidence="1">Uncharacterized protein</fullName>
    </submittedName>
</protein>
<reference evidence="1" key="1">
    <citation type="submission" date="2023-07" db="EMBL/GenBank/DDBJ databases">
        <title>Black Yeasts Isolated from many extreme environments.</title>
        <authorList>
            <person name="Coleine C."/>
            <person name="Stajich J.E."/>
            <person name="Selbmann L."/>
        </authorList>
    </citation>
    <scope>NUCLEOTIDE SEQUENCE</scope>
    <source>
        <strain evidence="1">CCFEE 5714</strain>
    </source>
</reference>
<organism evidence="1 2">
    <name type="scientific">Vermiconidia calcicola</name>
    <dbReference type="NCBI Taxonomy" id="1690605"/>
    <lineage>
        <taxon>Eukaryota</taxon>
        <taxon>Fungi</taxon>
        <taxon>Dikarya</taxon>
        <taxon>Ascomycota</taxon>
        <taxon>Pezizomycotina</taxon>
        <taxon>Dothideomycetes</taxon>
        <taxon>Dothideomycetidae</taxon>
        <taxon>Mycosphaerellales</taxon>
        <taxon>Extremaceae</taxon>
        <taxon>Vermiconidia</taxon>
    </lineage>
</organism>